<proteinExistence type="predicted"/>
<dbReference type="EMBL" id="JAHRIQ010026134">
    <property type="protein sequence ID" value="MEQ2229996.1"/>
    <property type="molecule type" value="Genomic_DNA"/>
</dbReference>
<feature type="region of interest" description="Disordered" evidence="1">
    <location>
        <begin position="73"/>
        <end position="111"/>
    </location>
</feature>
<accession>A0ABV0TB64</accession>
<sequence>MDSMIYYTIFREFSQRVAYPEVRLKGKRQTVSGGQGKKKKQFNGLSSQFRWEWICPGEERCESGAVLLRRKATWSDGPEGSRGRAGRSNTIRLEGTEERLPGKSDPGKKSILVVGGSKRISTMELSKQA</sequence>
<gene>
    <name evidence="2" type="ORF">ILYODFUR_024756</name>
</gene>
<reference evidence="2 3" key="1">
    <citation type="submission" date="2021-06" db="EMBL/GenBank/DDBJ databases">
        <authorList>
            <person name="Palmer J.M."/>
        </authorList>
    </citation>
    <scope>NUCLEOTIDE SEQUENCE [LARGE SCALE GENOMIC DNA]</scope>
    <source>
        <strain evidence="3">if_2019</strain>
        <tissue evidence="2">Muscle</tissue>
    </source>
</reference>
<evidence type="ECO:0000313" key="3">
    <source>
        <dbReference type="Proteomes" id="UP001482620"/>
    </source>
</evidence>
<dbReference type="Proteomes" id="UP001482620">
    <property type="component" value="Unassembled WGS sequence"/>
</dbReference>
<evidence type="ECO:0000256" key="1">
    <source>
        <dbReference type="SAM" id="MobiDB-lite"/>
    </source>
</evidence>
<evidence type="ECO:0000313" key="2">
    <source>
        <dbReference type="EMBL" id="MEQ2229996.1"/>
    </source>
</evidence>
<feature type="compositionally biased region" description="Basic and acidic residues" evidence="1">
    <location>
        <begin position="94"/>
        <end position="108"/>
    </location>
</feature>
<organism evidence="2 3">
    <name type="scientific">Ilyodon furcidens</name>
    <name type="common">goldbreast splitfin</name>
    <dbReference type="NCBI Taxonomy" id="33524"/>
    <lineage>
        <taxon>Eukaryota</taxon>
        <taxon>Metazoa</taxon>
        <taxon>Chordata</taxon>
        <taxon>Craniata</taxon>
        <taxon>Vertebrata</taxon>
        <taxon>Euteleostomi</taxon>
        <taxon>Actinopterygii</taxon>
        <taxon>Neopterygii</taxon>
        <taxon>Teleostei</taxon>
        <taxon>Neoteleostei</taxon>
        <taxon>Acanthomorphata</taxon>
        <taxon>Ovalentaria</taxon>
        <taxon>Atherinomorphae</taxon>
        <taxon>Cyprinodontiformes</taxon>
        <taxon>Goodeidae</taxon>
        <taxon>Ilyodon</taxon>
    </lineage>
</organism>
<comment type="caution">
    <text evidence="2">The sequence shown here is derived from an EMBL/GenBank/DDBJ whole genome shotgun (WGS) entry which is preliminary data.</text>
</comment>
<keyword evidence="3" id="KW-1185">Reference proteome</keyword>
<protein>
    <submittedName>
        <fullName evidence="2">Uncharacterized protein</fullName>
    </submittedName>
</protein>
<name>A0ABV0TB64_9TELE</name>